<dbReference type="Gene3D" id="2.60.40.1120">
    <property type="entry name" value="Carboxypeptidase-like, regulatory domain"/>
    <property type="match status" value="1"/>
</dbReference>
<evidence type="ECO:0000256" key="10">
    <source>
        <dbReference type="SAM" id="SignalP"/>
    </source>
</evidence>
<name>A0A1G6PYY9_NIADE</name>
<dbReference type="GO" id="GO:0009279">
    <property type="term" value="C:cell outer membrane"/>
    <property type="evidence" value="ECO:0007669"/>
    <property type="project" value="UniProtKB-SubCell"/>
</dbReference>
<dbReference type="PROSITE" id="PS52016">
    <property type="entry name" value="TONB_DEPENDENT_REC_3"/>
    <property type="match status" value="1"/>
</dbReference>
<sequence length="993" mass="108854">MYMRRLFAVMQVLVLLWLPAVLNAQTRTVTGIVTDSKTGQPLAGVTITVVGTNIAALTDTTGAYRVAVDSRADRLTFSSIGYTEQRVPIAGAQLNVRLVPEITNLDNVVVIAYGTRRKTDLTGAVTAITAKDFQKGNIASSEQLLQGKVAGLQVTSGGGAAGGGSKIRIRGAASLNASNDPLIVIDGVPVEGNSVSGSANLLNTINPNDIESISILKDASATALYGSRATNGVMIITTKKGASGKPRFNFNTRGSLGVVAKKIDVLSGDQIRDIVNASGNNTYIPLLGTANTDWQNEIYRSAAGFDNNLSVSGRADLGTSVKLPYRLSAGYLTQQGNLKTNNFDRFTTALNLNPKFFQDHLSININAKYANTKNVFADEGAIGAAVAFDPTQSVRKDWNRFSGFYEWVQANGDVNKNASRNPVALLELKDNRSSVDRFIGNVQLDYKLHFLPDLHVLVNLGVDQSTGSGTAILDSTSAISVTDFSGLGNISRYKQSKKSQLADVQLFYQKDLSDGYKIDALLGHGYQDFFTTDYNFYNLYQTGKEVPGQEINYPVVKNGYGIDSYLGRLNFTMAGNYLLTATLRRDASSKFSRENRVGYFPSFAFAWKLKEAFFQSTSINELKLRLGWGITGQQDGIAYNSYLPLYYQSQSSAQYQFGDVFYRLYRPTAFNKDLKWETSGTFNAGIDFAFAQNRINGSMDVYSKRTKNLLSYVDIAPGSNFDITQLRNIGELKNTGFEFSINTVPYKNEDFSWDLNFNFTYNKSEIKALYSNVKDPEYKGFPVSGITGGTGNKVGIHAVGYAPYTFFVRQQVYDSGGKPIEGLYEDVNRDGKISDADNSYYKKPAPDFLFGMATGVTYKKLSVGITGHGMAGNYLYNNYNANSAVLRNVLNPVISLGNTGANYLETNFANNQYLSNYYIENASFFRIDNINMGYNFGKISQSRFRLSVNASVQNVAVFTKYSGADPESANSSGVDNNIYPRPRIFSLGANLDF</sequence>
<accession>A0A1G6PYY9</accession>
<keyword evidence="10" id="KW-0732">Signal</keyword>
<evidence type="ECO:0000256" key="4">
    <source>
        <dbReference type="ARBA" id="ARBA00022692"/>
    </source>
</evidence>
<dbReference type="NCBIfam" id="TIGR04056">
    <property type="entry name" value="OMP_RagA_SusC"/>
    <property type="match status" value="1"/>
</dbReference>
<dbReference type="Proteomes" id="UP000198757">
    <property type="component" value="Unassembled WGS sequence"/>
</dbReference>
<feature type="domain" description="TonB-dependent receptor plug" evidence="12">
    <location>
        <begin position="118"/>
        <end position="233"/>
    </location>
</feature>
<evidence type="ECO:0000256" key="2">
    <source>
        <dbReference type="ARBA" id="ARBA00022448"/>
    </source>
</evidence>
<reference evidence="14" key="1">
    <citation type="submission" date="2016-10" db="EMBL/GenBank/DDBJ databases">
        <authorList>
            <person name="Varghese N."/>
            <person name="Submissions S."/>
        </authorList>
    </citation>
    <scope>NUCLEOTIDE SEQUENCE [LARGE SCALE GENOMIC DNA]</scope>
    <source>
        <strain evidence="14">DSM 25811 / CCM 8410 / LMG 26954 / E90</strain>
    </source>
</reference>
<keyword evidence="14" id="KW-1185">Reference proteome</keyword>
<evidence type="ECO:0000256" key="9">
    <source>
        <dbReference type="RuleBase" id="RU003357"/>
    </source>
</evidence>
<dbReference type="Gene3D" id="2.170.130.10">
    <property type="entry name" value="TonB-dependent receptor, plug domain"/>
    <property type="match status" value="1"/>
</dbReference>
<evidence type="ECO:0000256" key="1">
    <source>
        <dbReference type="ARBA" id="ARBA00004571"/>
    </source>
</evidence>
<dbReference type="Pfam" id="PF13715">
    <property type="entry name" value="CarbopepD_reg_2"/>
    <property type="match status" value="1"/>
</dbReference>
<comment type="subcellular location">
    <subcellularLocation>
        <location evidence="1 8">Cell outer membrane</location>
        <topology evidence="1 8">Multi-pass membrane protein</topology>
    </subcellularLocation>
</comment>
<dbReference type="InterPro" id="IPR012910">
    <property type="entry name" value="Plug_dom"/>
</dbReference>
<dbReference type="Pfam" id="PF07715">
    <property type="entry name" value="Plug"/>
    <property type="match status" value="1"/>
</dbReference>
<dbReference type="SUPFAM" id="SSF49464">
    <property type="entry name" value="Carboxypeptidase regulatory domain-like"/>
    <property type="match status" value="1"/>
</dbReference>
<dbReference type="InterPro" id="IPR008969">
    <property type="entry name" value="CarboxyPept-like_regulatory"/>
</dbReference>
<comment type="similarity">
    <text evidence="8 9">Belongs to the TonB-dependent receptor family.</text>
</comment>
<dbReference type="InterPro" id="IPR039426">
    <property type="entry name" value="TonB-dep_rcpt-like"/>
</dbReference>
<feature type="domain" description="TonB-dependent receptor-like beta-barrel" evidence="11">
    <location>
        <begin position="404"/>
        <end position="955"/>
    </location>
</feature>
<keyword evidence="7 8" id="KW-0998">Cell outer membrane</keyword>
<evidence type="ECO:0000313" key="13">
    <source>
        <dbReference type="EMBL" id="SDC85278.1"/>
    </source>
</evidence>
<evidence type="ECO:0000256" key="3">
    <source>
        <dbReference type="ARBA" id="ARBA00022452"/>
    </source>
</evidence>
<dbReference type="InterPro" id="IPR000531">
    <property type="entry name" value="Beta-barrel_TonB"/>
</dbReference>
<dbReference type="AlphaFoldDB" id="A0A1G6PYY9"/>
<evidence type="ECO:0000256" key="8">
    <source>
        <dbReference type="PROSITE-ProRule" id="PRU01360"/>
    </source>
</evidence>
<feature type="chain" id="PRO_5011608653" evidence="10">
    <location>
        <begin position="25"/>
        <end position="993"/>
    </location>
</feature>
<keyword evidence="5 9" id="KW-0798">TonB box</keyword>
<keyword evidence="4 8" id="KW-0812">Transmembrane</keyword>
<dbReference type="NCBIfam" id="TIGR04057">
    <property type="entry name" value="SusC_RagA_signa"/>
    <property type="match status" value="1"/>
</dbReference>
<dbReference type="Pfam" id="PF00593">
    <property type="entry name" value="TonB_dep_Rec_b-barrel"/>
    <property type="match status" value="1"/>
</dbReference>
<keyword evidence="2 8" id="KW-0813">Transport</keyword>
<gene>
    <name evidence="13" type="ORF">SAMN04487894_104214</name>
</gene>
<feature type="signal peptide" evidence="10">
    <location>
        <begin position="1"/>
        <end position="24"/>
    </location>
</feature>
<protein>
    <submittedName>
        <fullName evidence="13">Iron complex outermembrane recepter protein</fullName>
    </submittedName>
</protein>
<evidence type="ECO:0000313" key="14">
    <source>
        <dbReference type="Proteomes" id="UP000198757"/>
    </source>
</evidence>
<dbReference type="SUPFAM" id="SSF56935">
    <property type="entry name" value="Porins"/>
    <property type="match status" value="1"/>
</dbReference>
<dbReference type="InterPro" id="IPR023997">
    <property type="entry name" value="TonB-dep_OMP_SusC/RagA_CS"/>
</dbReference>
<evidence type="ECO:0000256" key="6">
    <source>
        <dbReference type="ARBA" id="ARBA00023136"/>
    </source>
</evidence>
<evidence type="ECO:0000259" key="12">
    <source>
        <dbReference type="Pfam" id="PF07715"/>
    </source>
</evidence>
<dbReference type="STRING" id="1285928.SAMN04487894_104214"/>
<keyword evidence="3 8" id="KW-1134">Transmembrane beta strand</keyword>
<dbReference type="InterPro" id="IPR023996">
    <property type="entry name" value="TonB-dep_OMP_SusC/RagA"/>
</dbReference>
<dbReference type="Gene3D" id="2.40.170.20">
    <property type="entry name" value="TonB-dependent receptor, beta-barrel domain"/>
    <property type="match status" value="1"/>
</dbReference>
<keyword evidence="6 8" id="KW-0472">Membrane</keyword>
<evidence type="ECO:0000259" key="11">
    <source>
        <dbReference type="Pfam" id="PF00593"/>
    </source>
</evidence>
<organism evidence="13 14">
    <name type="scientific">Niabella drilacis (strain DSM 25811 / CCM 8410 / CCUG 62505 / LMG 26954 / E90)</name>
    <dbReference type="NCBI Taxonomy" id="1285928"/>
    <lineage>
        <taxon>Bacteria</taxon>
        <taxon>Pseudomonadati</taxon>
        <taxon>Bacteroidota</taxon>
        <taxon>Chitinophagia</taxon>
        <taxon>Chitinophagales</taxon>
        <taxon>Chitinophagaceae</taxon>
        <taxon>Niabella</taxon>
    </lineage>
</organism>
<evidence type="ECO:0000256" key="5">
    <source>
        <dbReference type="ARBA" id="ARBA00023077"/>
    </source>
</evidence>
<dbReference type="EMBL" id="FMZO01000004">
    <property type="protein sequence ID" value="SDC85278.1"/>
    <property type="molecule type" value="Genomic_DNA"/>
</dbReference>
<evidence type="ECO:0000256" key="7">
    <source>
        <dbReference type="ARBA" id="ARBA00023237"/>
    </source>
</evidence>
<proteinExistence type="inferred from homology"/>
<dbReference type="InterPro" id="IPR037066">
    <property type="entry name" value="Plug_dom_sf"/>
</dbReference>
<dbReference type="InterPro" id="IPR036942">
    <property type="entry name" value="Beta-barrel_TonB_sf"/>
</dbReference>